<keyword evidence="3" id="KW-1185">Reference proteome</keyword>
<feature type="compositionally biased region" description="Basic and acidic residues" evidence="1">
    <location>
        <begin position="71"/>
        <end position="80"/>
    </location>
</feature>
<dbReference type="Proteomes" id="UP000824469">
    <property type="component" value="Unassembled WGS sequence"/>
</dbReference>
<dbReference type="EMBL" id="JAHRHJ020000011">
    <property type="protein sequence ID" value="KAH9296436.1"/>
    <property type="molecule type" value="Genomic_DNA"/>
</dbReference>
<feature type="region of interest" description="Disordered" evidence="1">
    <location>
        <begin position="41"/>
        <end position="80"/>
    </location>
</feature>
<sequence length="80" mass="9031">MPLGLVVRPSSTGLHITEWFHQSSEWHCHSYQGRVHQALDHGGQVIPPDQLDKPLPEQPERPVPSQPPEFQHPEDRSGSP</sequence>
<dbReference type="AlphaFoldDB" id="A0AA38C7G9"/>
<evidence type="ECO:0000313" key="3">
    <source>
        <dbReference type="Proteomes" id="UP000824469"/>
    </source>
</evidence>
<evidence type="ECO:0000256" key="1">
    <source>
        <dbReference type="SAM" id="MobiDB-lite"/>
    </source>
</evidence>
<comment type="caution">
    <text evidence="2">The sequence shown here is derived from an EMBL/GenBank/DDBJ whole genome shotgun (WGS) entry which is preliminary data.</text>
</comment>
<name>A0AA38C7G9_TAXCH</name>
<proteinExistence type="predicted"/>
<feature type="non-terminal residue" evidence="2">
    <location>
        <position position="80"/>
    </location>
</feature>
<reference evidence="2 3" key="1">
    <citation type="journal article" date="2021" name="Nat. Plants">
        <title>The Taxus genome provides insights into paclitaxel biosynthesis.</title>
        <authorList>
            <person name="Xiong X."/>
            <person name="Gou J."/>
            <person name="Liao Q."/>
            <person name="Li Y."/>
            <person name="Zhou Q."/>
            <person name="Bi G."/>
            <person name="Li C."/>
            <person name="Du R."/>
            <person name="Wang X."/>
            <person name="Sun T."/>
            <person name="Guo L."/>
            <person name="Liang H."/>
            <person name="Lu P."/>
            <person name="Wu Y."/>
            <person name="Zhang Z."/>
            <person name="Ro D.K."/>
            <person name="Shang Y."/>
            <person name="Huang S."/>
            <person name="Yan J."/>
        </authorList>
    </citation>
    <scope>NUCLEOTIDE SEQUENCE [LARGE SCALE GENOMIC DNA]</scope>
    <source>
        <strain evidence="2">Ta-2019</strain>
    </source>
</reference>
<organism evidence="2 3">
    <name type="scientific">Taxus chinensis</name>
    <name type="common">Chinese yew</name>
    <name type="synonym">Taxus wallichiana var. chinensis</name>
    <dbReference type="NCBI Taxonomy" id="29808"/>
    <lineage>
        <taxon>Eukaryota</taxon>
        <taxon>Viridiplantae</taxon>
        <taxon>Streptophyta</taxon>
        <taxon>Embryophyta</taxon>
        <taxon>Tracheophyta</taxon>
        <taxon>Spermatophyta</taxon>
        <taxon>Pinopsida</taxon>
        <taxon>Pinidae</taxon>
        <taxon>Conifers II</taxon>
        <taxon>Cupressales</taxon>
        <taxon>Taxaceae</taxon>
        <taxon>Taxus</taxon>
    </lineage>
</organism>
<protein>
    <submittedName>
        <fullName evidence="2">Uncharacterized protein</fullName>
    </submittedName>
</protein>
<gene>
    <name evidence="2" type="ORF">KI387_040024</name>
</gene>
<evidence type="ECO:0000313" key="2">
    <source>
        <dbReference type="EMBL" id="KAH9296436.1"/>
    </source>
</evidence>
<feature type="compositionally biased region" description="Basic and acidic residues" evidence="1">
    <location>
        <begin position="50"/>
        <end position="60"/>
    </location>
</feature>
<accession>A0AA38C7G9</accession>